<dbReference type="eggNOG" id="COG0196">
    <property type="taxonomic scope" value="Bacteria"/>
</dbReference>
<comment type="catalytic activity">
    <reaction evidence="10">
        <text>riboflavin + ATP = FMN + ADP + H(+)</text>
        <dbReference type="Rhea" id="RHEA:14357"/>
        <dbReference type="ChEBI" id="CHEBI:15378"/>
        <dbReference type="ChEBI" id="CHEBI:30616"/>
        <dbReference type="ChEBI" id="CHEBI:57986"/>
        <dbReference type="ChEBI" id="CHEBI:58210"/>
        <dbReference type="ChEBI" id="CHEBI:456216"/>
        <dbReference type="EC" id="2.7.1.26"/>
    </reaction>
</comment>
<keyword evidence="3" id="KW-0285">Flavoprotein</keyword>
<dbReference type="Pfam" id="PF06574">
    <property type="entry name" value="FAD_syn"/>
    <property type="match status" value="1"/>
</dbReference>
<keyword evidence="5" id="KW-0808">Transferase</keyword>
<dbReference type="SMART" id="SM00904">
    <property type="entry name" value="Flavokinase"/>
    <property type="match status" value="1"/>
</dbReference>
<keyword evidence="7" id="KW-0547">Nucleotide-binding</keyword>
<feature type="domain" description="Riboflavin kinase" evidence="13">
    <location>
        <begin position="213"/>
        <end position="361"/>
    </location>
</feature>
<evidence type="ECO:0000256" key="1">
    <source>
        <dbReference type="ARBA" id="ARBA00004726"/>
    </source>
</evidence>
<keyword evidence="9" id="KW-0067">ATP-binding</keyword>
<evidence type="ECO:0000256" key="3">
    <source>
        <dbReference type="ARBA" id="ARBA00022630"/>
    </source>
</evidence>
<dbReference type="GO" id="GO:0003919">
    <property type="term" value="F:FMN adenylyltransferase activity"/>
    <property type="evidence" value="ECO:0007669"/>
    <property type="project" value="UniProtKB-EC"/>
</dbReference>
<dbReference type="InterPro" id="IPR023465">
    <property type="entry name" value="Riboflavin_kinase_dom_sf"/>
</dbReference>
<protein>
    <submittedName>
        <fullName evidence="14">Riboflavin kinase</fullName>
    </submittedName>
</protein>
<dbReference type="GO" id="GO:0005524">
    <property type="term" value="F:ATP binding"/>
    <property type="evidence" value="ECO:0007669"/>
    <property type="project" value="UniProtKB-KW"/>
</dbReference>
<dbReference type="Pfam" id="PF01687">
    <property type="entry name" value="Flavokinase"/>
    <property type="match status" value="1"/>
</dbReference>
<evidence type="ECO:0000256" key="10">
    <source>
        <dbReference type="ARBA" id="ARBA00047880"/>
    </source>
</evidence>
<dbReference type="FunCoup" id="E8R471">
    <property type="interactions" value="350"/>
</dbReference>
<gene>
    <name evidence="14" type="ordered locus">Isop_1070</name>
</gene>
<dbReference type="NCBIfam" id="NF004160">
    <property type="entry name" value="PRK05627.1-3"/>
    <property type="match status" value="1"/>
</dbReference>
<dbReference type="InterPro" id="IPR014729">
    <property type="entry name" value="Rossmann-like_a/b/a_fold"/>
</dbReference>
<evidence type="ECO:0000256" key="6">
    <source>
        <dbReference type="ARBA" id="ARBA00022695"/>
    </source>
</evidence>
<dbReference type="InParanoid" id="E8R471"/>
<dbReference type="InterPro" id="IPR023468">
    <property type="entry name" value="Riboflavin_kinase"/>
</dbReference>
<organism evidence="14 15">
    <name type="scientific">Isosphaera pallida (strain ATCC 43644 / DSM 9630 / IS1B)</name>
    <dbReference type="NCBI Taxonomy" id="575540"/>
    <lineage>
        <taxon>Bacteria</taxon>
        <taxon>Pseudomonadati</taxon>
        <taxon>Planctomycetota</taxon>
        <taxon>Planctomycetia</taxon>
        <taxon>Isosphaerales</taxon>
        <taxon>Isosphaeraceae</taxon>
        <taxon>Isosphaera</taxon>
    </lineage>
</organism>
<keyword evidence="8" id="KW-0274">FAD</keyword>
<comment type="catalytic activity">
    <reaction evidence="11">
        <text>FMN + ATP + H(+) = FAD + diphosphate</text>
        <dbReference type="Rhea" id="RHEA:17237"/>
        <dbReference type="ChEBI" id="CHEBI:15378"/>
        <dbReference type="ChEBI" id="CHEBI:30616"/>
        <dbReference type="ChEBI" id="CHEBI:33019"/>
        <dbReference type="ChEBI" id="CHEBI:57692"/>
        <dbReference type="ChEBI" id="CHEBI:58210"/>
        <dbReference type="EC" id="2.7.7.2"/>
    </reaction>
</comment>
<reference key="1">
    <citation type="submission" date="2010-11" db="EMBL/GenBank/DDBJ databases">
        <title>The complete sequence of chromosome of Isophaera pallida ATCC 43644.</title>
        <authorList>
            <consortium name="US DOE Joint Genome Institute (JGI-PGF)"/>
            <person name="Lucas S."/>
            <person name="Copeland A."/>
            <person name="Lapidus A."/>
            <person name="Bruce D."/>
            <person name="Goodwin L."/>
            <person name="Pitluck S."/>
            <person name="Kyrpides N."/>
            <person name="Mavromatis K."/>
            <person name="Pagani I."/>
            <person name="Ivanova N."/>
            <person name="Saunders E."/>
            <person name="Brettin T."/>
            <person name="Detter J.C."/>
            <person name="Han C."/>
            <person name="Tapia R."/>
            <person name="Land M."/>
            <person name="Hauser L."/>
            <person name="Markowitz V."/>
            <person name="Cheng J.-F."/>
            <person name="Hugenholtz P."/>
            <person name="Woyke T."/>
            <person name="Wu D."/>
            <person name="Eisen J.A."/>
        </authorList>
    </citation>
    <scope>NUCLEOTIDE SEQUENCE</scope>
    <source>
        <strain>ATCC 43644</strain>
    </source>
</reference>
<dbReference type="PANTHER" id="PTHR22749">
    <property type="entry name" value="RIBOFLAVIN KINASE/FMN ADENYLYLTRANSFERASE"/>
    <property type="match status" value="1"/>
</dbReference>
<evidence type="ECO:0000256" key="2">
    <source>
        <dbReference type="ARBA" id="ARBA00010214"/>
    </source>
</evidence>
<dbReference type="GO" id="GO:0006747">
    <property type="term" value="P:FAD biosynthetic process"/>
    <property type="evidence" value="ECO:0007669"/>
    <property type="project" value="UniProtKB-UniPathway"/>
</dbReference>
<proteinExistence type="inferred from homology"/>
<dbReference type="GO" id="GO:0008531">
    <property type="term" value="F:riboflavin kinase activity"/>
    <property type="evidence" value="ECO:0007669"/>
    <property type="project" value="UniProtKB-EC"/>
</dbReference>
<evidence type="ECO:0000256" key="12">
    <source>
        <dbReference type="SAM" id="MobiDB-lite"/>
    </source>
</evidence>
<dbReference type="STRING" id="575540.Isop_1070"/>
<name>E8R471_ISOPI</name>
<keyword evidence="15" id="KW-1185">Reference proteome</keyword>
<dbReference type="HOGENOM" id="CLU_048437_0_0_0"/>
<keyword evidence="4" id="KW-0288">FMN</keyword>
<evidence type="ECO:0000313" key="14">
    <source>
        <dbReference type="EMBL" id="ADV61658.1"/>
    </source>
</evidence>
<dbReference type="SUPFAM" id="SSF52374">
    <property type="entry name" value="Nucleotidylyl transferase"/>
    <property type="match status" value="1"/>
</dbReference>
<dbReference type="Proteomes" id="UP000008631">
    <property type="component" value="Chromosome"/>
</dbReference>
<dbReference type="OrthoDB" id="9803667at2"/>
<reference evidence="14 15" key="2">
    <citation type="journal article" date="2011" name="Stand. Genomic Sci.">
        <title>Complete genome sequence of Isosphaera pallida type strain (IS1B).</title>
        <authorList>
            <consortium name="US DOE Joint Genome Institute (JGI-PGF)"/>
            <person name="Goker M."/>
            <person name="Cleland D."/>
            <person name="Saunders E."/>
            <person name="Lapidus A."/>
            <person name="Nolan M."/>
            <person name="Lucas S."/>
            <person name="Hammon N."/>
            <person name="Deshpande S."/>
            <person name="Cheng J.F."/>
            <person name="Tapia R."/>
            <person name="Han C."/>
            <person name="Goodwin L."/>
            <person name="Pitluck S."/>
            <person name="Liolios K."/>
            <person name="Pagani I."/>
            <person name="Ivanova N."/>
            <person name="Mavromatis K."/>
            <person name="Pati A."/>
            <person name="Chen A."/>
            <person name="Palaniappan K."/>
            <person name="Land M."/>
            <person name="Hauser L."/>
            <person name="Chang Y.J."/>
            <person name="Jeffries C.D."/>
            <person name="Detter J.C."/>
            <person name="Beck B."/>
            <person name="Woyke T."/>
            <person name="Bristow J."/>
            <person name="Eisen J.A."/>
            <person name="Markowitz V."/>
            <person name="Hugenholtz P."/>
            <person name="Kyrpides N.C."/>
            <person name="Klenk H.P."/>
        </authorList>
    </citation>
    <scope>NUCLEOTIDE SEQUENCE [LARGE SCALE GENOMIC DNA]</scope>
    <source>
        <strain evidence="15">ATCC 43644 / DSM 9630 / IS1B</strain>
    </source>
</reference>
<evidence type="ECO:0000256" key="7">
    <source>
        <dbReference type="ARBA" id="ARBA00022741"/>
    </source>
</evidence>
<keyword evidence="14" id="KW-0418">Kinase</keyword>
<dbReference type="SUPFAM" id="SSF82114">
    <property type="entry name" value="Riboflavin kinase-like"/>
    <property type="match status" value="1"/>
</dbReference>
<dbReference type="GO" id="GO:0009398">
    <property type="term" value="P:FMN biosynthetic process"/>
    <property type="evidence" value="ECO:0007669"/>
    <property type="project" value="TreeGrafter"/>
</dbReference>
<feature type="compositionally biased region" description="Basic and acidic residues" evidence="12">
    <location>
        <begin position="168"/>
        <end position="177"/>
    </location>
</feature>
<dbReference type="CDD" id="cd02064">
    <property type="entry name" value="FAD_synthetase_N"/>
    <property type="match status" value="1"/>
</dbReference>
<dbReference type="AlphaFoldDB" id="E8R471"/>
<evidence type="ECO:0000256" key="8">
    <source>
        <dbReference type="ARBA" id="ARBA00022827"/>
    </source>
</evidence>
<dbReference type="PANTHER" id="PTHR22749:SF6">
    <property type="entry name" value="RIBOFLAVIN KINASE"/>
    <property type="match status" value="1"/>
</dbReference>
<dbReference type="InterPro" id="IPR015864">
    <property type="entry name" value="FAD_synthase"/>
</dbReference>
<keyword evidence="6" id="KW-0548">Nucleotidyltransferase</keyword>
<feature type="region of interest" description="Disordered" evidence="12">
    <location>
        <begin position="168"/>
        <end position="191"/>
    </location>
</feature>
<evidence type="ECO:0000256" key="4">
    <source>
        <dbReference type="ARBA" id="ARBA00022643"/>
    </source>
</evidence>
<dbReference type="KEGG" id="ipa:Isop_1070"/>
<evidence type="ECO:0000259" key="13">
    <source>
        <dbReference type="SMART" id="SM00904"/>
    </source>
</evidence>
<accession>E8R471</accession>
<evidence type="ECO:0000256" key="9">
    <source>
        <dbReference type="ARBA" id="ARBA00022840"/>
    </source>
</evidence>
<dbReference type="EMBL" id="CP002353">
    <property type="protein sequence ID" value="ADV61658.1"/>
    <property type="molecule type" value="Genomic_DNA"/>
</dbReference>
<sequence length="376" mass="41325">MIPIRDFTPLPTEVRGAVLSIGNFDGVHRGHRVLLERVRALANQLGGPALALTFDPHPLALLKPDRVPATLTRLARRVQLLRQAGMDEVAVFQTGPWLLNLTAREFFDRVLIRQFQARGIVEGPNFMFGKDRGGDPERLAGWCKESGVVFEVVAAVREGTVGFEAWRPSENDPRLLEPSKQAGSQGDPFHAPVSSSRIRGLIDAGRVEEAAHWLGRPHRLEGRVVGGAQRGRELGFPTANLEAIVEMIPADGVYAALAHVGPHQRDLDADPTGRLAEEWESGRLAPSLLRAAAVHVGPNATFGVNQRSVEAFLLDFQGDLYGHRLALDLIAQLRHSQKFDSVEGLIARMNVDVELTRALTLQPLAEAAWERRTNLQ</sequence>
<dbReference type="RefSeq" id="WP_013563947.1">
    <property type="nucleotide sequence ID" value="NC_014962.1"/>
</dbReference>
<dbReference type="UniPathway" id="UPA00277">
    <property type="reaction ID" value="UER00407"/>
</dbReference>
<dbReference type="Gene3D" id="2.40.30.30">
    <property type="entry name" value="Riboflavin kinase-like"/>
    <property type="match status" value="1"/>
</dbReference>
<comment type="pathway">
    <text evidence="1">Cofactor biosynthesis; FAD biosynthesis; FAD from FMN: step 1/1.</text>
</comment>
<dbReference type="InterPro" id="IPR015865">
    <property type="entry name" value="Riboflavin_kinase_bac/euk"/>
</dbReference>
<dbReference type="Gene3D" id="3.40.50.620">
    <property type="entry name" value="HUPs"/>
    <property type="match status" value="1"/>
</dbReference>
<evidence type="ECO:0000256" key="5">
    <source>
        <dbReference type="ARBA" id="ARBA00022679"/>
    </source>
</evidence>
<evidence type="ECO:0000256" key="11">
    <source>
        <dbReference type="ARBA" id="ARBA00049494"/>
    </source>
</evidence>
<dbReference type="GO" id="GO:0009231">
    <property type="term" value="P:riboflavin biosynthetic process"/>
    <property type="evidence" value="ECO:0007669"/>
    <property type="project" value="InterPro"/>
</dbReference>
<comment type="similarity">
    <text evidence="2">Belongs to the RibF family.</text>
</comment>
<evidence type="ECO:0000313" key="15">
    <source>
        <dbReference type="Proteomes" id="UP000008631"/>
    </source>
</evidence>